<feature type="compositionally biased region" description="Basic and acidic residues" evidence="1">
    <location>
        <begin position="147"/>
        <end position="157"/>
    </location>
</feature>
<evidence type="ECO:0000256" key="1">
    <source>
        <dbReference type="SAM" id="MobiDB-lite"/>
    </source>
</evidence>
<dbReference type="Pfam" id="PF11716">
    <property type="entry name" value="MDMPI_N"/>
    <property type="match status" value="1"/>
</dbReference>
<proteinExistence type="predicted"/>
<accession>A0ABU3WU15</accession>
<evidence type="ECO:0000259" key="2">
    <source>
        <dbReference type="Pfam" id="PF11716"/>
    </source>
</evidence>
<reference evidence="3 4" key="1">
    <citation type="submission" date="2019-10" db="EMBL/GenBank/DDBJ databases">
        <title>Draft Genome Assembly of Rhodococcus zopfii DSM44189.</title>
        <authorList>
            <person name="Sutton J.M."/>
            <person name="Akob D.M."/>
            <person name="Bushman T.J."/>
        </authorList>
    </citation>
    <scope>NUCLEOTIDE SEQUENCE [LARGE SCALE GENOMIC DNA]</scope>
    <source>
        <strain evidence="3 4">DSM 44189</strain>
    </source>
</reference>
<dbReference type="SUPFAM" id="SSF109854">
    <property type="entry name" value="DinB/YfiT-like putative metalloenzymes"/>
    <property type="match status" value="1"/>
</dbReference>
<feature type="domain" description="Mycothiol-dependent maleylpyruvate isomerase metal-binding" evidence="2">
    <location>
        <begin position="10"/>
        <end position="132"/>
    </location>
</feature>
<dbReference type="PANTHER" id="PTHR40758:SF1">
    <property type="entry name" value="CONSERVED PROTEIN"/>
    <property type="match status" value="1"/>
</dbReference>
<name>A0ABU3WU15_9NOCA</name>
<dbReference type="PANTHER" id="PTHR40758">
    <property type="entry name" value="CONSERVED PROTEIN"/>
    <property type="match status" value="1"/>
</dbReference>
<dbReference type="Proteomes" id="UP001275440">
    <property type="component" value="Unassembled WGS sequence"/>
</dbReference>
<dbReference type="InterPro" id="IPR024344">
    <property type="entry name" value="MDMPI_metal-binding"/>
</dbReference>
<gene>
    <name evidence="3" type="ORF">F8M49_22660</name>
</gene>
<evidence type="ECO:0000313" key="4">
    <source>
        <dbReference type="Proteomes" id="UP001275440"/>
    </source>
</evidence>
<sequence length="157" mass="17582">MTRPDYPALLRADTDRLLDVVDGRFDRPVPTCPGWSVERLVGHVGRVHRRAATWLATGGGSSEIETPPAPEHLADWVRRGARRSARGPARRRPGTDGRDLGRTAAFRVLDAAHGDRNRTAPRRRGTGGRPRHADRHRPGARRCRRVVRGDRPAPRHR</sequence>
<organism evidence="3 4">
    <name type="scientific">Rhodococcus zopfii</name>
    <dbReference type="NCBI Taxonomy" id="43772"/>
    <lineage>
        <taxon>Bacteria</taxon>
        <taxon>Bacillati</taxon>
        <taxon>Actinomycetota</taxon>
        <taxon>Actinomycetes</taxon>
        <taxon>Mycobacteriales</taxon>
        <taxon>Nocardiaceae</taxon>
        <taxon>Rhodococcus</taxon>
    </lineage>
</organism>
<dbReference type="InterPro" id="IPR034660">
    <property type="entry name" value="DinB/YfiT-like"/>
</dbReference>
<comment type="caution">
    <text evidence="3">The sequence shown here is derived from an EMBL/GenBank/DDBJ whole genome shotgun (WGS) entry which is preliminary data.</text>
</comment>
<feature type="region of interest" description="Disordered" evidence="1">
    <location>
        <begin position="79"/>
        <end position="157"/>
    </location>
</feature>
<dbReference type="EMBL" id="WBMO01000005">
    <property type="protein sequence ID" value="MDV2477494.1"/>
    <property type="molecule type" value="Genomic_DNA"/>
</dbReference>
<feature type="compositionally biased region" description="Basic residues" evidence="1">
    <location>
        <begin position="119"/>
        <end position="146"/>
    </location>
</feature>
<protein>
    <recommendedName>
        <fullName evidence="2">Mycothiol-dependent maleylpyruvate isomerase metal-binding domain-containing protein</fullName>
    </recommendedName>
</protein>
<keyword evidence="4" id="KW-1185">Reference proteome</keyword>
<dbReference type="Gene3D" id="1.20.120.450">
    <property type="entry name" value="dinb family like domain"/>
    <property type="match status" value="1"/>
</dbReference>
<feature type="compositionally biased region" description="Basic residues" evidence="1">
    <location>
        <begin position="79"/>
        <end position="92"/>
    </location>
</feature>
<evidence type="ECO:0000313" key="3">
    <source>
        <dbReference type="EMBL" id="MDV2477494.1"/>
    </source>
</evidence>